<dbReference type="RefSeq" id="XP_032148366.1">
    <property type="nucleotide sequence ID" value="XM_032292475.1"/>
</dbReference>
<dbReference type="PROSITE" id="PS00523">
    <property type="entry name" value="SULFATASE_1"/>
    <property type="match status" value="1"/>
</dbReference>
<reference evidence="10" key="1">
    <citation type="submission" date="2025-08" db="UniProtKB">
        <authorList>
            <consortium name="RefSeq"/>
        </authorList>
    </citation>
    <scope>IDENTIFICATION</scope>
    <source>
        <tissue evidence="10">Blood</tissue>
    </source>
</reference>
<comment type="similarity">
    <text evidence="2">Belongs to the sulfatase family.</text>
</comment>
<dbReference type="GeneID" id="116560915"/>
<evidence type="ECO:0000256" key="4">
    <source>
        <dbReference type="ARBA" id="ARBA00022801"/>
    </source>
</evidence>
<dbReference type="AlphaFoldDB" id="A0A6J3J0L5"/>
<proteinExistence type="inferred from homology"/>
<dbReference type="PROSITE" id="PS00149">
    <property type="entry name" value="SULFATASE_2"/>
    <property type="match status" value="1"/>
</dbReference>
<organism evidence="9 10">
    <name type="scientific">Sapajus apella</name>
    <name type="common">Brown-capped capuchin</name>
    <name type="synonym">Cebus apella</name>
    <dbReference type="NCBI Taxonomy" id="9515"/>
    <lineage>
        <taxon>Eukaryota</taxon>
        <taxon>Metazoa</taxon>
        <taxon>Chordata</taxon>
        <taxon>Craniata</taxon>
        <taxon>Vertebrata</taxon>
        <taxon>Euteleostomi</taxon>
        <taxon>Mammalia</taxon>
        <taxon>Eutheria</taxon>
        <taxon>Euarchontoglires</taxon>
        <taxon>Primates</taxon>
        <taxon>Haplorrhini</taxon>
        <taxon>Platyrrhini</taxon>
        <taxon>Cebidae</taxon>
        <taxon>Cebinae</taxon>
        <taxon>Sapajus</taxon>
    </lineage>
</organism>
<feature type="domain" description="Sulfatase N-terminal" evidence="8">
    <location>
        <begin position="78"/>
        <end position="390"/>
    </location>
</feature>
<dbReference type="InterPro" id="IPR017850">
    <property type="entry name" value="Alkaline_phosphatase_core_sf"/>
</dbReference>
<dbReference type="Gene3D" id="3.30.1120.10">
    <property type="match status" value="1"/>
</dbReference>
<evidence type="ECO:0000256" key="5">
    <source>
        <dbReference type="ARBA" id="ARBA00022837"/>
    </source>
</evidence>
<feature type="compositionally biased region" description="Basic residues" evidence="7">
    <location>
        <begin position="564"/>
        <end position="586"/>
    </location>
</feature>
<feature type="region of interest" description="Disordered" evidence="7">
    <location>
        <begin position="534"/>
        <end position="601"/>
    </location>
</feature>
<protein>
    <submittedName>
        <fullName evidence="10">Arylsulfatase J</fullName>
    </submittedName>
</protein>
<dbReference type="PANTHER" id="PTHR10342:SF69">
    <property type="entry name" value="ARYLSULFATASE J"/>
    <property type="match status" value="1"/>
</dbReference>
<dbReference type="Proteomes" id="UP000504640">
    <property type="component" value="Unplaced"/>
</dbReference>
<keyword evidence="6" id="KW-0325">Glycoprotein</keyword>
<feature type="compositionally biased region" description="Polar residues" evidence="7">
    <location>
        <begin position="589"/>
        <end position="601"/>
    </location>
</feature>
<dbReference type="CTD" id="79642"/>
<sequence>MAPRGCAGHQPPPPPSPQAWVCPGKMLAMGALAGFWVLCLLTYGYLSWGQGLEEEEEGALLAQAGERVEPSTTSTSQPHLIFILADDQGFRDVGYHGSEIKTPTLDKLAAEGVKLENYYVQPICTPSRSQFITGKYQIHTGLQHSIIRPTQPNCLPLDNATLPQKLKEVGYSTHMVGKWHLGFYRKECMPTKRGFDTFFGSLLGSGDYYTHYKCDSPGMCGYDLYENDSAAWDSDNGIYSTQMYTQRVQQILASHNPTKPLFLYIAYQAVHSPLQAPVRYFEHYRSIININRRRYAAMLSCLDEAINNVTLALKTYGFYNNSIIIYSSDNGGQPTAGGSNWPLRGSKGTYWEGGIRAVGFVHSPLLKNKGTVCKELVHITDWYPTLISLAEGQIDEDIQIDGYDIWETISEGLRSPRVDILHNIDPIYTKAKNGSWAAGYGIWNTAIQSAIRVQHWKLLTGNPGYSDWVPPQSFSNLGPNRWHNERITLSTGKSVWLFNITADPYERVDLSNRYPGIVKKLLRRLSQFNKTAVPVRYPPKDPRSNPRLNGGVWGPWYKEETKKNKPSKNQAKKKQKKSKIKKKKQQKAGSRSTCHSGVTCG</sequence>
<comment type="cofactor">
    <cofactor evidence="1">
        <name>Ca(2+)</name>
        <dbReference type="ChEBI" id="CHEBI:29108"/>
    </cofactor>
</comment>
<keyword evidence="3" id="KW-0479">Metal-binding</keyword>
<evidence type="ECO:0000256" key="3">
    <source>
        <dbReference type="ARBA" id="ARBA00022723"/>
    </source>
</evidence>
<keyword evidence="4" id="KW-0378">Hydrolase</keyword>
<evidence type="ECO:0000256" key="7">
    <source>
        <dbReference type="SAM" id="MobiDB-lite"/>
    </source>
</evidence>
<evidence type="ECO:0000259" key="8">
    <source>
        <dbReference type="Pfam" id="PF00884"/>
    </source>
</evidence>
<dbReference type="FunFam" id="3.40.720.10:FF:000007">
    <property type="entry name" value="Arylsulfatase family, member J"/>
    <property type="match status" value="1"/>
</dbReference>
<dbReference type="FunFam" id="3.30.1120.10:FF:000002">
    <property type="entry name" value="Arylsulfatase family member J"/>
    <property type="match status" value="1"/>
</dbReference>
<gene>
    <name evidence="10" type="primary">ARSJ</name>
</gene>
<dbReference type="PANTHER" id="PTHR10342">
    <property type="entry name" value="ARYLSULFATASE"/>
    <property type="match status" value="1"/>
</dbReference>
<dbReference type="InterPro" id="IPR000917">
    <property type="entry name" value="Sulfatase_N"/>
</dbReference>
<dbReference type="InterPro" id="IPR024607">
    <property type="entry name" value="Sulfatase_CS"/>
</dbReference>
<dbReference type="CDD" id="cd16029">
    <property type="entry name" value="4-S"/>
    <property type="match status" value="1"/>
</dbReference>
<dbReference type="InterPro" id="IPR047115">
    <property type="entry name" value="ARSB"/>
</dbReference>
<dbReference type="SUPFAM" id="SSF53649">
    <property type="entry name" value="Alkaline phosphatase-like"/>
    <property type="match status" value="1"/>
</dbReference>
<keyword evidence="5" id="KW-0106">Calcium</keyword>
<evidence type="ECO:0000256" key="2">
    <source>
        <dbReference type="ARBA" id="ARBA00008779"/>
    </source>
</evidence>
<dbReference type="GO" id="GO:0004065">
    <property type="term" value="F:arylsulfatase activity"/>
    <property type="evidence" value="ECO:0007669"/>
    <property type="project" value="UniProtKB-ARBA"/>
</dbReference>
<keyword evidence="9" id="KW-1185">Reference proteome</keyword>
<evidence type="ECO:0000256" key="6">
    <source>
        <dbReference type="ARBA" id="ARBA00023180"/>
    </source>
</evidence>
<evidence type="ECO:0000256" key="1">
    <source>
        <dbReference type="ARBA" id="ARBA00001913"/>
    </source>
</evidence>
<dbReference type="Pfam" id="PF00884">
    <property type="entry name" value="Sulfatase"/>
    <property type="match status" value="1"/>
</dbReference>
<dbReference type="GO" id="GO:0046872">
    <property type="term" value="F:metal ion binding"/>
    <property type="evidence" value="ECO:0007669"/>
    <property type="project" value="UniProtKB-KW"/>
</dbReference>
<dbReference type="Gene3D" id="3.40.720.10">
    <property type="entry name" value="Alkaline Phosphatase, subunit A"/>
    <property type="match status" value="1"/>
</dbReference>
<name>A0A6J3J0L5_SAPAP</name>
<evidence type="ECO:0000313" key="10">
    <source>
        <dbReference type="RefSeq" id="XP_032148366.1"/>
    </source>
</evidence>
<evidence type="ECO:0000313" key="9">
    <source>
        <dbReference type="Proteomes" id="UP000504640"/>
    </source>
</evidence>
<accession>A0A6J3J0L5</accession>